<feature type="compositionally biased region" description="Basic residues" evidence="1">
    <location>
        <begin position="80"/>
        <end position="91"/>
    </location>
</feature>
<evidence type="ECO:0000313" key="2">
    <source>
        <dbReference type="EMBL" id="PKQ60202.1"/>
    </source>
</evidence>
<name>A0A2N3HQ72_9BACT</name>
<dbReference type="AlphaFoldDB" id="A0A2N3HQ72"/>
<dbReference type="OrthoDB" id="1083221at2"/>
<dbReference type="EMBL" id="MVDD01000034">
    <property type="protein sequence ID" value="PKQ60202.1"/>
    <property type="molecule type" value="Genomic_DNA"/>
</dbReference>
<accession>A0A2N3HQ72</accession>
<dbReference type="RefSeq" id="WP_101263598.1">
    <property type="nucleotide sequence ID" value="NZ_MVDD01000034.1"/>
</dbReference>
<evidence type="ECO:0000313" key="3">
    <source>
        <dbReference type="Proteomes" id="UP000233535"/>
    </source>
</evidence>
<protein>
    <submittedName>
        <fullName evidence="2">Uncharacterized protein</fullName>
    </submittedName>
</protein>
<evidence type="ECO:0000256" key="1">
    <source>
        <dbReference type="SAM" id="MobiDB-lite"/>
    </source>
</evidence>
<dbReference type="Proteomes" id="UP000233535">
    <property type="component" value="Unassembled WGS sequence"/>
</dbReference>
<organism evidence="2 3">
    <name type="scientific">Labilibaculum filiforme</name>
    <dbReference type="NCBI Taxonomy" id="1940526"/>
    <lineage>
        <taxon>Bacteria</taxon>
        <taxon>Pseudomonadati</taxon>
        <taxon>Bacteroidota</taxon>
        <taxon>Bacteroidia</taxon>
        <taxon>Marinilabiliales</taxon>
        <taxon>Marinifilaceae</taxon>
        <taxon>Labilibaculum</taxon>
    </lineage>
</organism>
<sequence length="272" mass="31053">MGTIEEIIKTIDDRLIETGKEYLVLGQANQLLVSENVISIAENSNKALKNLLEENKIPHAYQTESTPKQWRIPLSDEGKKRQKTAQKKKPINPKIQSNTIYNNTNSGFNQAICPGCGLNLYIPPEIKNENYIQCLTCGKNFRNPLKTNTGQTLTKTQRNWLIAIAVVLVLWFIGSMSDDNNGSTSSSKVQNSEWDASVYQVEHYLKNSYLKDPDSYEGIEWSKVNEMSGSSEYKYWVRHKYRAKNSFGGYVIENKIFYLDDQGNVISEKDVY</sequence>
<keyword evidence="3" id="KW-1185">Reference proteome</keyword>
<reference evidence="2 3" key="1">
    <citation type="journal article" date="2017" name="Front. Microbiol.">
        <title>Labilibaculum manganireducens gen. nov., sp. nov. and Labilibaculum filiforme sp. nov., Novel Bacteroidetes Isolated from Subsurface Sediments of the Baltic Sea.</title>
        <authorList>
            <person name="Vandieken V."/>
            <person name="Marshall I.P."/>
            <person name="Niemann H."/>
            <person name="Engelen B."/>
            <person name="Cypionka H."/>
        </authorList>
    </citation>
    <scope>NUCLEOTIDE SEQUENCE [LARGE SCALE GENOMIC DNA]</scope>
    <source>
        <strain evidence="2 3">59.16B</strain>
    </source>
</reference>
<comment type="caution">
    <text evidence="2">The sequence shown here is derived from an EMBL/GenBank/DDBJ whole genome shotgun (WGS) entry which is preliminary data.</text>
</comment>
<feature type="region of interest" description="Disordered" evidence="1">
    <location>
        <begin position="59"/>
        <end position="98"/>
    </location>
</feature>
<proteinExistence type="predicted"/>
<gene>
    <name evidence="2" type="ORF">BZG02_20355</name>
</gene>